<name>A0ABY7ZIA7_9ACTN</name>
<evidence type="ECO:0000313" key="2">
    <source>
        <dbReference type="Proteomes" id="UP001219605"/>
    </source>
</evidence>
<reference evidence="1 2" key="1">
    <citation type="submission" date="2023-02" db="EMBL/GenBank/DDBJ databases">
        <authorList>
            <person name="Mo P."/>
        </authorList>
    </citation>
    <scope>NUCLEOTIDE SEQUENCE [LARGE SCALE GENOMIC DNA]</scope>
    <source>
        <strain evidence="1 2">HUAS 3</strain>
    </source>
</reference>
<dbReference type="RefSeq" id="WP_275028961.1">
    <property type="nucleotide sequence ID" value="NZ_CP118615.1"/>
</dbReference>
<sequence>MPSERRDVTAELPGKRMAAGLLITDADERVPLVEPVCKAEWEVGGTLDAGATKRIVVPRGESTGWAWADPLPTARRLPPLLARRVAEALCARADGCCHLEVGVRVT</sequence>
<protein>
    <submittedName>
        <fullName evidence="1">Uncharacterized protein</fullName>
    </submittedName>
</protein>
<keyword evidence="2" id="KW-1185">Reference proteome</keyword>
<organism evidence="1 2">
    <name type="scientific">Micromonospora cathayae</name>
    <dbReference type="NCBI Taxonomy" id="3028804"/>
    <lineage>
        <taxon>Bacteria</taxon>
        <taxon>Bacillati</taxon>
        <taxon>Actinomycetota</taxon>
        <taxon>Actinomycetes</taxon>
        <taxon>Micromonosporales</taxon>
        <taxon>Micromonosporaceae</taxon>
        <taxon>Micromonospora</taxon>
    </lineage>
</organism>
<gene>
    <name evidence="1" type="ORF">PVK37_19580</name>
</gene>
<dbReference type="EMBL" id="CP118615">
    <property type="protein sequence ID" value="WDZ82671.1"/>
    <property type="molecule type" value="Genomic_DNA"/>
</dbReference>
<proteinExistence type="predicted"/>
<accession>A0ABY7ZIA7</accession>
<dbReference type="Proteomes" id="UP001219605">
    <property type="component" value="Chromosome"/>
</dbReference>
<evidence type="ECO:0000313" key="1">
    <source>
        <dbReference type="EMBL" id="WDZ82671.1"/>
    </source>
</evidence>